<dbReference type="InterPro" id="IPR050789">
    <property type="entry name" value="Diverse_Enzym_Activities"/>
</dbReference>
<evidence type="ECO:0000259" key="1">
    <source>
        <dbReference type="Pfam" id="PF00144"/>
    </source>
</evidence>
<dbReference type="InterPro" id="IPR001466">
    <property type="entry name" value="Beta-lactam-related"/>
</dbReference>
<name>A0A0P6Y4Y8_9CHLR</name>
<dbReference type="SUPFAM" id="SSF56601">
    <property type="entry name" value="beta-lactamase/transpeptidase-like"/>
    <property type="match status" value="1"/>
</dbReference>
<evidence type="ECO:0000313" key="2">
    <source>
        <dbReference type="EMBL" id="KPL91278.1"/>
    </source>
</evidence>
<dbReference type="InterPro" id="IPR012338">
    <property type="entry name" value="Beta-lactam/transpept-like"/>
</dbReference>
<reference evidence="2 3" key="1">
    <citation type="submission" date="2015-07" db="EMBL/GenBank/DDBJ databases">
        <title>Genome sequence of Levilinea saccharolytica DSM 16555.</title>
        <authorList>
            <person name="Hemp J."/>
            <person name="Ward L.M."/>
            <person name="Pace L.A."/>
            <person name="Fischer W.W."/>
        </authorList>
    </citation>
    <scope>NUCLEOTIDE SEQUENCE [LARGE SCALE GENOMIC DNA]</scope>
    <source>
        <strain evidence="2 3">KIBI-1</strain>
    </source>
</reference>
<dbReference type="Pfam" id="PF00144">
    <property type="entry name" value="Beta-lactamase"/>
    <property type="match status" value="1"/>
</dbReference>
<dbReference type="AlphaFoldDB" id="A0A0P6Y4Y8"/>
<dbReference type="Gene3D" id="3.40.710.10">
    <property type="entry name" value="DD-peptidase/beta-lactamase superfamily"/>
    <property type="match status" value="1"/>
</dbReference>
<dbReference type="Proteomes" id="UP000050501">
    <property type="component" value="Unassembled WGS sequence"/>
</dbReference>
<protein>
    <recommendedName>
        <fullName evidence="1">Beta-lactamase-related domain-containing protein</fullName>
    </recommendedName>
</protein>
<sequence length="307" mass="34465">MDSNLLEAMGAAVPNQYPHIRSLLVFRHDTIVYERYYKGLTADSLHEVASITKSITSALIGIALHRGDLQSLEQPIAPFFPEEAAAADPRFQRITLRHLLELTAGFEWEDTRLWMWSNDPNPTRYTFQLPIVTEPGEKFNYNTPAVHLLSAVLTRATGLTEQEYADQHLFGPLGITQYQWPKDPQGYSMGGNSLSLRTRDLARFGSLYLHQGSWHGQQLVPADWVNLSTQVHTPGGYPENLPYGYLWWVEPDTVPPAYFAAGFGGQFIYIIPSLDLVAVLTSNTDSPHMENRQLIADYVLPAVLPAP</sequence>
<dbReference type="STRING" id="229921.ADN01_01480"/>
<accession>A0A0P6Y4Y8</accession>
<dbReference type="PANTHER" id="PTHR43283:SF7">
    <property type="entry name" value="BETA-LACTAMASE-RELATED DOMAIN-CONTAINING PROTEIN"/>
    <property type="match status" value="1"/>
</dbReference>
<dbReference type="PANTHER" id="PTHR43283">
    <property type="entry name" value="BETA-LACTAMASE-RELATED"/>
    <property type="match status" value="1"/>
</dbReference>
<feature type="domain" description="Beta-lactamase-related" evidence="1">
    <location>
        <begin position="22"/>
        <end position="292"/>
    </location>
</feature>
<keyword evidence="3" id="KW-1185">Reference proteome</keyword>
<dbReference type="EMBL" id="LGCM01000005">
    <property type="protein sequence ID" value="KPL91278.1"/>
    <property type="molecule type" value="Genomic_DNA"/>
</dbReference>
<proteinExistence type="predicted"/>
<comment type="caution">
    <text evidence="2">The sequence shown here is derived from an EMBL/GenBank/DDBJ whole genome shotgun (WGS) entry which is preliminary data.</text>
</comment>
<organism evidence="2 3">
    <name type="scientific">Levilinea saccharolytica</name>
    <dbReference type="NCBI Taxonomy" id="229921"/>
    <lineage>
        <taxon>Bacteria</taxon>
        <taxon>Bacillati</taxon>
        <taxon>Chloroflexota</taxon>
        <taxon>Anaerolineae</taxon>
        <taxon>Anaerolineales</taxon>
        <taxon>Anaerolineaceae</taxon>
        <taxon>Levilinea</taxon>
    </lineage>
</organism>
<gene>
    <name evidence="2" type="ORF">ADN01_01480</name>
</gene>
<evidence type="ECO:0000313" key="3">
    <source>
        <dbReference type="Proteomes" id="UP000050501"/>
    </source>
</evidence>